<sequence>MLHVLTITAPIYLLIVVGYFAVRGGLLQKSDTRALGRFVFMFGLPALLFSALTQRHAEAHIEWGYMAAYGVGSGLAMLGTILYARKVRGASVPLAAVQGMSSAASNTAFIGFPILYELLGPSAGMALAMCFIIENLFVMPLGLAYADSAGGSGKLKAALMRSARSLVRNPLLWGLGLGLVFRALGWHLPAVPDKAVQMVSMVASPLALFVVGGSLVGLRLGHHIRDVITVVGAKLLLHPLLVGLLVLALPAIDPRLGIAAVVNAAMPMAVVVTVLAQQYEQEEFSAATLLVATLSSFITINVLLMVVAPLLPAAGQ</sequence>
<evidence type="ECO:0000256" key="4">
    <source>
        <dbReference type="ARBA" id="ARBA00022692"/>
    </source>
</evidence>
<keyword evidence="4 7" id="KW-0812">Transmembrane</keyword>
<dbReference type="PANTHER" id="PTHR36838">
    <property type="entry name" value="AUXIN EFFLUX CARRIER FAMILY PROTEIN"/>
    <property type="match status" value="1"/>
</dbReference>
<keyword evidence="5 7" id="KW-1133">Transmembrane helix</keyword>
<keyword evidence="9" id="KW-1185">Reference proteome</keyword>
<evidence type="ECO:0000256" key="1">
    <source>
        <dbReference type="ARBA" id="ARBA00004141"/>
    </source>
</evidence>
<evidence type="ECO:0000256" key="6">
    <source>
        <dbReference type="ARBA" id="ARBA00023136"/>
    </source>
</evidence>
<comment type="caution">
    <text evidence="8">The sequence shown here is derived from an EMBL/GenBank/DDBJ whole genome shotgun (WGS) entry which is preliminary data.</text>
</comment>
<feature type="transmembrane region" description="Helical" evidence="7">
    <location>
        <begin position="198"/>
        <end position="218"/>
    </location>
</feature>
<reference evidence="8 9" key="1">
    <citation type="submission" date="2020-07" db="EMBL/GenBank/DDBJ databases">
        <title>Pusillimonas sp. nov., isolated from poultry manure in Taiwan.</title>
        <authorList>
            <person name="Lin S.-Y."/>
            <person name="Tang Y.-S."/>
            <person name="Young C.-C."/>
        </authorList>
    </citation>
    <scope>NUCLEOTIDE SEQUENCE [LARGE SCALE GENOMIC DNA]</scope>
    <source>
        <strain evidence="8 9">CC-YST705</strain>
    </source>
</reference>
<feature type="transmembrane region" description="Helical" evidence="7">
    <location>
        <begin position="258"/>
        <end position="276"/>
    </location>
</feature>
<feature type="transmembrane region" description="Helical" evidence="7">
    <location>
        <begin position="288"/>
        <end position="311"/>
    </location>
</feature>
<feature type="transmembrane region" description="Helical" evidence="7">
    <location>
        <begin position="230"/>
        <end position="252"/>
    </location>
</feature>
<keyword evidence="6 7" id="KW-0472">Membrane</keyword>
<dbReference type="EMBL" id="JACDXW010000001">
    <property type="protein sequence ID" value="MCB5362418.1"/>
    <property type="molecule type" value="Genomic_DNA"/>
</dbReference>
<name>A0ABS8C8S4_9BURK</name>
<feature type="transmembrane region" description="Helical" evidence="7">
    <location>
        <begin position="6"/>
        <end position="22"/>
    </location>
</feature>
<gene>
    <name evidence="8" type="ORF">H0484_01440</name>
</gene>
<keyword evidence="3" id="KW-1003">Cell membrane</keyword>
<dbReference type="InterPro" id="IPR004776">
    <property type="entry name" value="Mem_transp_PIN-like"/>
</dbReference>
<dbReference type="RefSeq" id="WP_226952654.1">
    <property type="nucleotide sequence ID" value="NZ_JACDXW010000001.1"/>
</dbReference>
<evidence type="ECO:0000313" key="8">
    <source>
        <dbReference type="EMBL" id="MCB5362418.1"/>
    </source>
</evidence>
<feature type="transmembrane region" description="Helical" evidence="7">
    <location>
        <begin position="64"/>
        <end position="84"/>
    </location>
</feature>
<keyword evidence="2" id="KW-0813">Transport</keyword>
<evidence type="ECO:0000256" key="2">
    <source>
        <dbReference type="ARBA" id="ARBA00022448"/>
    </source>
</evidence>
<proteinExistence type="predicted"/>
<evidence type="ECO:0000256" key="7">
    <source>
        <dbReference type="SAM" id="Phobius"/>
    </source>
</evidence>
<organism evidence="8 9">
    <name type="scientific">Mesopusillimonas faecipullorum</name>
    <dbReference type="NCBI Taxonomy" id="2755040"/>
    <lineage>
        <taxon>Bacteria</taxon>
        <taxon>Pseudomonadati</taxon>
        <taxon>Pseudomonadota</taxon>
        <taxon>Betaproteobacteria</taxon>
        <taxon>Burkholderiales</taxon>
        <taxon>Alcaligenaceae</taxon>
        <taxon>Mesopusillimonas</taxon>
    </lineage>
</organism>
<dbReference type="Pfam" id="PF03547">
    <property type="entry name" value="Mem_trans"/>
    <property type="match status" value="1"/>
</dbReference>
<feature type="transmembrane region" description="Helical" evidence="7">
    <location>
        <begin position="96"/>
        <end position="116"/>
    </location>
</feature>
<feature type="transmembrane region" description="Helical" evidence="7">
    <location>
        <begin position="122"/>
        <end position="145"/>
    </location>
</feature>
<evidence type="ECO:0000256" key="5">
    <source>
        <dbReference type="ARBA" id="ARBA00022989"/>
    </source>
</evidence>
<evidence type="ECO:0000313" key="9">
    <source>
        <dbReference type="Proteomes" id="UP000776983"/>
    </source>
</evidence>
<protein>
    <submittedName>
        <fullName evidence="8">AEC family transporter</fullName>
    </submittedName>
</protein>
<feature type="transmembrane region" description="Helical" evidence="7">
    <location>
        <begin position="166"/>
        <end position="186"/>
    </location>
</feature>
<accession>A0ABS8C8S4</accession>
<dbReference type="PANTHER" id="PTHR36838:SF3">
    <property type="entry name" value="TRANSPORTER AUXIN EFFLUX CARRIER EC FAMILY"/>
    <property type="match status" value="1"/>
</dbReference>
<comment type="subcellular location">
    <subcellularLocation>
        <location evidence="1">Membrane</location>
        <topology evidence="1">Multi-pass membrane protein</topology>
    </subcellularLocation>
</comment>
<feature type="transmembrane region" description="Helical" evidence="7">
    <location>
        <begin position="34"/>
        <end position="52"/>
    </location>
</feature>
<dbReference type="Proteomes" id="UP000776983">
    <property type="component" value="Unassembled WGS sequence"/>
</dbReference>
<evidence type="ECO:0000256" key="3">
    <source>
        <dbReference type="ARBA" id="ARBA00022475"/>
    </source>
</evidence>